<dbReference type="PANTHER" id="PTHR12320">
    <property type="entry name" value="PROTEIN PHOSPHATASE 2C"/>
    <property type="match status" value="1"/>
</dbReference>
<dbReference type="SMART" id="SM00332">
    <property type="entry name" value="PP2Cc"/>
    <property type="match status" value="1"/>
</dbReference>
<name>A0AAF0J6U6_9BASI</name>
<evidence type="ECO:0000259" key="2">
    <source>
        <dbReference type="PROSITE" id="PS51746"/>
    </source>
</evidence>
<keyword evidence="1" id="KW-0479">Metal-binding</keyword>
<comment type="cofactor">
    <cofactor evidence="1">
        <name>Mn(2+)</name>
        <dbReference type="ChEBI" id="CHEBI:29035"/>
    </cofactor>
</comment>
<evidence type="ECO:0000313" key="3">
    <source>
        <dbReference type="EMBL" id="WFD35578.1"/>
    </source>
</evidence>
<keyword evidence="4" id="KW-1185">Reference proteome</keyword>
<dbReference type="Proteomes" id="UP001219933">
    <property type="component" value="Chromosome 3"/>
</dbReference>
<gene>
    <name evidence="3" type="primary">PTC7</name>
    <name evidence="3" type="ORF">MCUN1_002434</name>
</gene>
<comment type="similarity">
    <text evidence="1">Belongs to the PP2C family.</text>
</comment>
<evidence type="ECO:0000256" key="1">
    <source>
        <dbReference type="RuleBase" id="RU366020"/>
    </source>
</evidence>
<dbReference type="EC" id="3.1.3.16" evidence="1"/>
<dbReference type="GO" id="GO:0004722">
    <property type="term" value="F:protein serine/threonine phosphatase activity"/>
    <property type="evidence" value="ECO:0007669"/>
    <property type="project" value="UniProtKB-EC"/>
</dbReference>
<dbReference type="EMBL" id="CP119879">
    <property type="protein sequence ID" value="WFD35578.1"/>
    <property type="molecule type" value="Genomic_DNA"/>
</dbReference>
<dbReference type="SUPFAM" id="SSF81606">
    <property type="entry name" value="PP2C-like"/>
    <property type="match status" value="1"/>
</dbReference>
<comment type="catalytic activity">
    <reaction evidence="1">
        <text>O-phospho-L-threonyl-[protein] + H2O = L-threonyl-[protein] + phosphate</text>
        <dbReference type="Rhea" id="RHEA:47004"/>
        <dbReference type="Rhea" id="RHEA-COMP:11060"/>
        <dbReference type="Rhea" id="RHEA-COMP:11605"/>
        <dbReference type="ChEBI" id="CHEBI:15377"/>
        <dbReference type="ChEBI" id="CHEBI:30013"/>
        <dbReference type="ChEBI" id="CHEBI:43474"/>
        <dbReference type="ChEBI" id="CHEBI:61977"/>
        <dbReference type="EC" id="3.1.3.16"/>
    </reaction>
</comment>
<comment type="cofactor">
    <cofactor evidence="1">
        <name>Mg(2+)</name>
        <dbReference type="ChEBI" id="CHEBI:18420"/>
    </cofactor>
</comment>
<keyword evidence="1" id="KW-0904">Protein phosphatase</keyword>
<protein>
    <recommendedName>
        <fullName evidence="1">Protein phosphatase</fullName>
        <ecNumber evidence="1">3.1.3.16</ecNumber>
    </recommendedName>
</protein>
<dbReference type="PANTHER" id="PTHR12320:SF1">
    <property type="entry name" value="PROTEIN PHOSPHATASE PTC7 HOMOLOG"/>
    <property type="match status" value="1"/>
</dbReference>
<dbReference type="PROSITE" id="PS51746">
    <property type="entry name" value="PPM_2"/>
    <property type="match status" value="1"/>
</dbReference>
<keyword evidence="1 3" id="KW-0378">Hydrolase</keyword>
<reference evidence="3" key="1">
    <citation type="submission" date="2023-03" db="EMBL/GenBank/DDBJ databases">
        <title>Mating type loci evolution in Malassezia.</title>
        <authorList>
            <person name="Coelho M.A."/>
        </authorList>
    </citation>
    <scope>NUCLEOTIDE SEQUENCE</scope>
    <source>
        <strain evidence="3">CBS 11721</strain>
    </source>
</reference>
<dbReference type="GO" id="GO:0046872">
    <property type="term" value="F:metal ion binding"/>
    <property type="evidence" value="ECO:0007669"/>
    <property type="project" value="UniProtKB-UniRule"/>
</dbReference>
<keyword evidence="1" id="KW-0460">Magnesium</keyword>
<organism evidence="3 4">
    <name type="scientific">Malassezia cuniculi</name>
    <dbReference type="NCBI Taxonomy" id="948313"/>
    <lineage>
        <taxon>Eukaryota</taxon>
        <taxon>Fungi</taxon>
        <taxon>Dikarya</taxon>
        <taxon>Basidiomycota</taxon>
        <taxon>Ustilaginomycotina</taxon>
        <taxon>Malasseziomycetes</taxon>
        <taxon>Malasseziales</taxon>
        <taxon>Malasseziaceae</taxon>
        <taxon>Malassezia</taxon>
    </lineage>
</organism>
<comment type="catalytic activity">
    <reaction evidence="1">
        <text>O-phospho-L-seryl-[protein] + H2O = L-seryl-[protein] + phosphate</text>
        <dbReference type="Rhea" id="RHEA:20629"/>
        <dbReference type="Rhea" id="RHEA-COMP:9863"/>
        <dbReference type="Rhea" id="RHEA-COMP:11604"/>
        <dbReference type="ChEBI" id="CHEBI:15377"/>
        <dbReference type="ChEBI" id="CHEBI:29999"/>
        <dbReference type="ChEBI" id="CHEBI:43474"/>
        <dbReference type="ChEBI" id="CHEBI:83421"/>
        <dbReference type="EC" id="3.1.3.16"/>
    </reaction>
</comment>
<proteinExistence type="inferred from homology"/>
<accession>A0AAF0J6U6</accession>
<dbReference type="InterPro" id="IPR036457">
    <property type="entry name" value="PPM-type-like_dom_sf"/>
</dbReference>
<feature type="domain" description="PPM-type phosphatase" evidence="2">
    <location>
        <begin position="45"/>
        <end position="288"/>
    </location>
</feature>
<dbReference type="InterPro" id="IPR001932">
    <property type="entry name" value="PPM-type_phosphatase-like_dom"/>
</dbReference>
<dbReference type="Gene3D" id="3.60.40.10">
    <property type="entry name" value="PPM-type phosphatase domain"/>
    <property type="match status" value="1"/>
</dbReference>
<sequence>MHTRAAPKIITAYSFAAKPREPLVGPDGKPRVLRGQIERDSELWRWRNEVLQGGDAGEDAVVVVRSADERAVVMAVADGVGGWAEQGIEPAKYSNALLYYLTRGINSAATVPTPRELLEYAFYHTQDDAGVEVGSSTACVVRLDSAQGVLASANLGDSGYILLRPDAEGRLQTVYLSPAQQYTFNCPYQLSKVPPEYKDSITNYPRDADLKEHELRAGDMVFVATDGFFDNVHCKLPPPEAMTPDAPKRPELLQLLDMLQDKHAEHWKDTGDPMDRHRDFVRVVCSTLLQYARLCQTAQEKVSPFQIEAARNRLFYPGGKVDDVALCCALVVDA</sequence>
<evidence type="ECO:0000313" key="4">
    <source>
        <dbReference type="Proteomes" id="UP001219933"/>
    </source>
</evidence>
<dbReference type="AlphaFoldDB" id="A0AAF0J6U6"/>
<keyword evidence="1" id="KW-0464">Manganese</keyword>
<dbReference type="InterPro" id="IPR039123">
    <property type="entry name" value="PPTC7"/>
</dbReference>